<dbReference type="PANTHER" id="PTHR11926:SF1494">
    <property type="entry name" value="FLAVONOL 3-O-GLUCOSYLTRANSFERASE UGT76E12-RELATED"/>
    <property type="match status" value="1"/>
</dbReference>
<protein>
    <submittedName>
        <fullName evidence="4">UDP-glucose iridoid glucosyltransferase-like</fullName>
    </submittedName>
</protein>
<evidence type="ECO:0000256" key="2">
    <source>
        <dbReference type="ARBA" id="ARBA00022676"/>
    </source>
</evidence>
<dbReference type="AlphaFoldDB" id="A0A7J7DDU9"/>
<dbReference type="InParanoid" id="A0A7J7DDU9"/>
<gene>
    <name evidence="4" type="ORF">HS088_TW07G00128</name>
</gene>
<keyword evidence="5" id="KW-1185">Reference proteome</keyword>
<dbReference type="Proteomes" id="UP000593562">
    <property type="component" value="Unassembled WGS sequence"/>
</dbReference>
<dbReference type="InterPro" id="IPR002213">
    <property type="entry name" value="UDP_glucos_trans"/>
</dbReference>
<evidence type="ECO:0000256" key="1">
    <source>
        <dbReference type="ARBA" id="ARBA00009995"/>
    </source>
</evidence>
<organism evidence="4 5">
    <name type="scientific">Tripterygium wilfordii</name>
    <name type="common">Thunder God vine</name>
    <dbReference type="NCBI Taxonomy" id="458696"/>
    <lineage>
        <taxon>Eukaryota</taxon>
        <taxon>Viridiplantae</taxon>
        <taxon>Streptophyta</taxon>
        <taxon>Embryophyta</taxon>
        <taxon>Tracheophyta</taxon>
        <taxon>Spermatophyta</taxon>
        <taxon>Magnoliopsida</taxon>
        <taxon>eudicotyledons</taxon>
        <taxon>Gunneridae</taxon>
        <taxon>Pentapetalae</taxon>
        <taxon>rosids</taxon>
        <taxon>fabids</taxon>
        <taxon>Celastrales</taxon>
        <taxon>Celastraceae</taxon>
        <taxon>Tripterygium</taxon>
    </lineage>
</organism>
<reference evidence="4 5" key="1">
    <citation type="journal article" date="2020" name="Nat. Commun.">
        <title>Genome of Tripterygium wilfordii and identification of cytochrome P450 involved in triptolide biosynthesis.</title>
        <authorList>
            <person name="Tu L."/>
            <person name="Su P."/>
            <person name="Zhang Z."/>
            <person name="Gao L."/>
            <person name="Wang J."/>
            <person name="Hu T."/>
            <person name="Zhou J."/>
            <person name="Zhang Y."/>
            <person name="Zhao Y."/>
            <person name="Liu Y."/>
            <person name="Song Y."/>
            <person name="Tong Y."/>
            <person name="Lu Y."/>
            <person name="Yang J."/>
            <person name="Xu C."/>
            <person name="Jia M."/>
            <person name="Peters R.J."/>
            <person name="Huang L."/>
            <person name="Gao W."/>
        </authorList>
    </citation>
    <scope>NUCLEOTIDE SEQUENCE [LARGE SCALE GENOMIC DNA]</scope>
    <source>
        <strain evidence="5">cv. XIE 37</strain>
        <tissue evidence="4">Leaf</tissue>
    </source>
</reference>
<dbReference type="PANTHER" id="PTHR11926">
    <property type="entry name" value="GLUCOSYL/GLUCURONOSYL TRANSFERASES"/>
    <property type="match status" value="1"/>
</dbReference>
<dbReference type="GO" id="GO:0080043">
    <property type="term" value="F:quercetin 3-O-glucosyltransferase activity"/>
    <property type="evidence" value="ECO:0007669"/>
    <property type="project" value="TreeGrafter"/>
</dbReference>
<name>A0A7J7DDU9_TRIWF</name>
<dbReference type="CDD" id="cd03784">
    <property type="entry name" value="GT1_Gtf-like"/>
    <property type="match status" value="1"/>
</dbReference>
<dbReference type="FunFam" id="3.40.50.2000:FF:000040">
    <property type="entry name" value="UDP-glycosyltransferase 76C1"/>
    <property type="match status" value="1"/>
</dbReference>
<sequence length="451" mass="51109">MAGQEQRRRGVILVPFPYQGHINPMLQLGTILHSRGFSITIIHAKFNSPDPSNNPEFVFHSIPDNLSVNQKSSGDILGIILALNFNCQTPFQECLVQLIEQQDQHGEISCVVYDELMYFSESVASHLRIPTIILRTTTAATFVSRLTLQNLKAEGYLPLQDSMLLDPVPDLQHLRFKDLPISILGTPEIFFQLISHVSNVRKSSAVIWNTTECLEKSLLMQLKQHFQVPIFPIGPMHKFAPTSSSSLLEEDTSCITWLDKQTRNSVLYVSLGSLALMDISELTEMAWGLANSKQPFLWVIRPGIVNGSKWIEFLPRGFVESIAERGYIVKWVPQKEVLAHDAVGGFWSHCGWNSTIETISEGVPMICKPSFGDQRVNARYVSQVWKTGLHLENNLESHEVERTIRRLMVDEEGEEMRHRARELKEEVEQCVRNGGSSNNHLEDFVKLISSF</sequence>
<dbReference type="SUPFAM" id="SSF53756">
    <property type="entry name" value="UDP-Glycosyltransferase/glycogen phosphorylase"/>
    <property type="match status" value="1"/>
</dbReference>
<comment type="caution">
    <text evidence="4">The sequence shown here is derived from an EMBL/GenBank/DDBJ whole genome shotgun (WGS) entry which is preliminary data.</text>
</comment>
<evidence type="ECO:0000313" key="5">
    <source>
        <dbReference type="Proteomes" id="UP000593562"/>
    </source>
</evidence>
<dbReference type="OrthoDB" id="5835829at2759"/>
<dbReference type="FunFam" id="3.40.50.2000:FF:000120">
    <property type="entry name" value="UDP-glycosyltransferase 76C1"/>
    <property type="match status" value="1"/>
</dbReference>
<evidence type="ECO:0000313" key="4">
    <source>
        <dbReference type="EMBL" id="KAF5744555.1"/>
    </source>
</evidence>
<dbReference type="Gene3D" id="3.40.50.2000">
    <property type="entry name" value="Glycogen Phosphorylase B"/>
    <property type="match status" value="2"/>
</dbReference>
<proteinExistence type="inferred from homology"/>
<keyword evidence="2" id="KW-0328">Glycosyltransferase</keyword>
<dbReference type="GO" id="GO:0080044">
    <property type="term" value="F:quercetin 7-O-glucosyltransferase activity"/>
    <property type="evidence" value="ECO:0007669"/>
    <property type="project" value="TreeGrafter"/>
</dbReference>
<accession>A0A7J7DDU9</accession>
<evidence type="ECO:0000256" key="3">
    <source>
        <dbReference type="ARBA" id="ARBA00022679"/>
    </source>
</evidence>
<dbReference type="FunCoup" id="A0A7J7DDU9">
    <property type="interactions" value="235"/>
</dbReference>
<comment type="similarity">
    <text evidence="1">Belongs to the UDP-glycosyltransferase family.</text>
</comment>
<dbReference type="EMBL" id="JAAARO010000007">
    <property type="protein sequence ID" value="KAF5744555.1"/>
    <property type="molecule type" value="Genomic_DNA"/>
</dbReference>
<dbReference type="Pfam" id="PF00201">
    <property type="entry name" value="UDPGT"/>
    <property type="match status" value="1"/>
</dbReference>
<keyword evidence="3 4" id="KW-0808">Transferase</keyword>